<evidence type="ECO:0000313" key="10">
    <source>
        <dbReference type="EMBL" id="KAK3256288.1"/>
    </source>
</evidence>
<dbReference type="PANTHER" id="PTHR11319:SF35">
    <property type="entry name" value="OUTER MEMBRANE PROTEIN PMPC-RELATED"/>
    <property type="match status" value="1"/>
</dbReference>
<evidence type="ECO:0000256" key="9">
    <source>
        <dbReference type="SAM" id="Phobius"/>
    </source>
</evidence>
<feature type="transmembrane region" description="Helical" evidence="9">
    <location>
        <begin position="919"/>
        <end position="938"/>
    </location>
</feature>
<sequence length="1108" mass="116891">MIEECSGVGEESASGGVYVSSGTTMYITNSSLVSSNYAAGSGGGVYVGTRGLMVMTSLTQMLGNKCQMTGGGVHGAQAVNISISGGAQLRANTAMREGGGIALLKGLGTEVEESSLLSIEESVLTGNRANLYSGGAISSDDFCVVKLRDVTLEANIAGYTGGAVNSLDGYLEVVDSLVAGNFALFGGGISVLGTRPTAGYLCVSTTTIVANVASGFGGGIALTDFAHTLLGLPGSCGDAVAEVSSGVMEGQRTGQSVRLTGNQAERGSAIHIENSGNNVMQGVVLTNNTMVAQDSLTDDTSVLNLMRAEVYVVGCHFEGNVGCAVYATQGSNMSLAGAMFARHVAVEGSALHLSHDSAAVAVNCAFLSGRARHGGAVHTSGRLAVAGSRFEGNLAESNGGAIYLQLRLQATNISQCVFMNNSVEGEVGSSHVENGNGGAMYLSGSEEFDGVVNRTWLYSLSFDGNSAEHGGAVGFWQPQDLLVMPEPPRCFDCNLTGSNSAEYGNMDGWATQALYLQVDPVQQEGEASQDLAYPIYVRITDLNGETVTVDSSSVVQLHFVDDSVCNVQDGAKRVTAVNGVASFPEEDGELVLRGNPGTRCKMYFSSSLDSVISYDVVSNITEVPLRHCLPGEELKGESPWQYCSQCEAGSLSLDNQSACLNCQAELEYCNEVTMDDSDPDNKCPLSCPGGNEYVVCQGAYLAPSAQHCGSDTRCLLARASVCEQEAACTTNTEVQTCGLGEDGNAGRVGRGADAVAELRLCEEEMYIGSQTVLCGSKVPVVCSDDHYSDLLKLKCRKCGSTAEVLTTAIAGLSLVLLLLAMIFAFYLTAMKQALEEHMMSGEAQATSVQVLKARQAASLILGYVQVRAGAAAETPCTAGVTAAHGEPLQCTGVMGQLSNVYSESVLPTFVKSFANNINVLNIDLSLVVNLRCFKYYFLPSLQGSSFMFSLWQAVLEPYLLAAIFAALYVGILRSRQKGKRKKAAAAEEQSGKPPGDEQDEAAELEWRGNMQAVCMGAYLFVMMFVHPAISTITFQLFNCEALYFEDPSHKQTWCERLAMAARPLPSPQLALQSCFRAALSTSWITQPCKRGKGKRGKGKRGKGMRRSP</sequence>
<dbReference type="EMBL" id="LGRX02021800">
    <property type="protein sequence ID" value="KAK3256288.1"/>
    <property type="molecule type" value="Genomic_DNA"/>
</dbReference>
<name>A0AAE0FAW5_9CHLO</name>
<evidence type="ECO:0000256" key="5">
    <source>
        <dbReference type="ARBA" id="ARBA00022729"/>
    </source>
</evidence>
<feature type="transmembrane region" description="Helical" evidence="9">
    <location>
        <begin position="950"/>
        <end position="972"/>
    </location>
</feature>
<feature type="compositionally biased region" description="Basic residues" evidence="8">
    <location>
        <begin position="1089"/>
        <end position="1108"/>
    </location>
</feature>
<reference evidence="10 11" key="1">
    <citation type="journal article" date="2015" name="Genome Biol. Evol.">
        <title>Comparative Genomics of a Bacterivorous Green Alga Reveals Evolutionary Causalities and Consequences of Phago-Mixotrophic Mode of Nutrition.</title>
        <authorList>
            <person name="Burns J.A."/>
            <person name="Paasch A."/>
            <person name="Narechania A."/>
            <person name="Kim E."/>
        </authorList>
    </citation>
    <scope>NUCLEOTIDE SEQUENCE [LARGE SCALE GENOMIC DNA]</scope>
    <source>
        <strain evidence="10 11">PLY_AMNH</strain>
    </source>
</reference>
<dbReference type="InterPro" id="IPR003368">
    <property type="entry name" value="POMP_repeat"/>
</dbReference>
<evidence type="ECO:0000256" key="8">
    <source>
        <dbReference type="SAM" id="MobiDB-lite"/>
    </source>
</evidence>
<keyword evidence="4" id="KW-0964">Secreted</keyword>
<dbReference type="SUPFAM" id="SSF51126">
    <property type="entry name" value="Pectin lyase-like"/>
    <property type="match status" value="2"/>
</dbReference>
<feature type="transmembrane region" description="Helical" evidence="9">
    <location>
        <begin position="804"/>
        <end position="829"/>
    </location>
</feature>
<dbReference type="InterPro" id="IPR006626">
    <property type="entry name" value="PbH1"/>
</dbReference>
<feature type="region of interest" description="Disordered" evidence="8">
    <location>
        <begin position="1087"/>
        <end position="1108"/>
    </location>
</feature>
<dbReference type="AlphaFoldDB" id="A0AAE0FAW5"/>
<keyword evidence="9" id="KW-1133">Transmembrane helix</keyword>
<keyword evidence="11" id="KW-1185">Reference proteome</keyword>
<evidence type="ECO:0000256" key="7">
    <source>
        <dbReference type="ARBA" id="ARBA00023237"/>
    </source>
</evidence>
<dbReference type="SMART" id="SM00710">
    <property type="entry name" value="PbH1"/>
    <property type="match status" value="6"/>
</dbReference>
<proteinExistence type="predicted"/>
<keyword evidence="6 9" id="KW-0472">Membrane</keyword>
<keyword evidence="9" id="KW-0812">Transmembrane</keyword>
<dbReference type="Proteomes" id="UP001190700">
    <property type="component" value="Unassembled WGS sequence"/>
</dbReference>
<accession>A0AAE0FAW5</accession>
<evidence type="ECO:0000256" key="4">
    <source>
        <dbReference type="ARBA" id="ARBA00022525"/>
    </source>
</evidence>
<evidence type="ECO:0000256" key="6">
    <source>
        <dbReference type="ARBA" id="ARBA00023136"/>
    </source>
</evidence>
<dbReference type="InterPro" id="IPR011050">
    <property type="entry name" value="Pectin_lyase_fold/virulence"/>
</dbReference>
<dbReference type="Pfam" id="PF02415">
    <property type="entry name" value="Chlam_PMP"/>
    <property type="match status" value="1"/>
</dbReference>
<feature type="transmembrane region" description="Helical" evidence="9">
    <location>
        <begin position="1017"/>
        <end position="1037"/>
    </location>
</feature>
<keyword evidence="7" id="KW-0998">Cell outer membrane</keyword>
<comment type="subcellular location">
    <subcellularLocation>
        <location evidence="1">Cell envelope</location>
    </subcellularLocation>
    <subcellularLocation>
        <location evidence="2">Cell outer membrane</location>
    </subcellularLocation>
    <subcellularLocation>
        <location evidence="3">Secreted</location>
    </subcellularLocation>
</comment>
<evidence type="ECO:0000256" key="3">
    <source>
        <dbReference type="ARBA" id="ARBA00004613"/>
    </source>
</evidence>
<organism evidence="10 11">
    <name type="scientific">Cymbomonas tetramitiformis</name>
    <dbReference type="NCBI Taxonomy" id="36881"/>
    <lineage>
        <taxon>Eukaryota</taxon>
        <taxon>Viridiplantae</taxon>
        <taxon>Chlorophyta</taxon>
        <taxon>Pyramimonadophyceae</taxon>
        <taxon>Pyramimonadales</taxon>
        <taxon>Pyramimonadaceae</taxon>
        <taxon>Cymbomonas</taxon>
    </lineage>
</organism>
<dbReference type="PANTHER" id="PTHR11319">
    <property type="entry name" value="G PROTEIN-COUPLED RECEPTOR-RELATED"/>
    <property type="match status" value="1"/>
</dbReference>
<dbReference type="GO" id="GO:0005576">
    <property type="term" value="C:extracellular region"/>
    <property type="evidence" value="ECO:0007669"/>
    <property type="project" value="UniProtKB-SubCell"/>
</dbReference>
<evidence type="ECO:0000256" key="2">
    <source>
        <dbReference type="ARBA" id="ARBA00004442"/>
    </source>
</evidence>
<evidence type="ECO:0000313" key="11">
    <source>
        <dbReference type="Proteomes" id="UP001190700"/>
    </source>
</evidence>
<comment type="caution">
    <text evidence="10">The sequence shown here is derived from an EMBL/GenBank/DDBJ whole genome shotgun (WGS) entry which is preliminary data.</text>
</comment>
<evidence type="ECO:0008006" key="12">
    <source>
        <dbReference type="Google" id="ProtNLM"/>
    </source>
</evidence>
<evidence type="ECO:0000256" key="1">
    <source>
        <dbReference type="ARBA" id="ARBA00004196"/>
    </source>
</evidence>
<keyword evidence="5" id="KW-0732">Signal</keyword>
<protein>
    <recommendedName>
        <fullName evidence="12">Right handed beta helix domain-containing protein</fullName>
    </recommendedName>
</protein>
<gene>
    <name evidence="10" type="ORF">CYMTET_34568</name>
</gene>